<evidence type="ECO:0000313" key="2">
    <source>
        <dbReference type="Proteomes" id="UP000051380"/>
    </source>
</evidence>
<proteinExistence type="predicted"/>
<protein>
    <submittedName>
        <fullName evidence="1">Uncharacterized protein</fullName>
    </submittedName>
</protein>
<dbReference type="EMBL" id="LJYF01000009">
    <property type="protein sequence ID" value="KRP99950.1"/>
    <property type="molecule type" value="Genomic_DNA"/>
</dbReference>
<accession>A0A0R3CZK4</accession>
<reference evidence="1 2" key="1">
    <citation type="submission" date="2015-09" db="EMBL/GenBank/DDBJ databases">
        <title>Draft Genome Sequence of the Strain BR 3267 (Bradyrhizobium yuanmingense) recommended as inoculant for cowpea in Brazil.</title>
        <authorList>
            <person name="Simoes-Araujo J.L."/>
            <person name="Zilli J.E."/>
        </authorList>
    </citation>
    <scope>NUCLEOTIDE SEQUENCE [LARGE SCALE GENOMIC DNA]</scope>
    <source>
        <strain evidence="1 2">BR3267</strain>
    </source>
</reference>
<sequence>MAETSCGLRALHSEVIDPVAAVHRGRVVKQTGDGAILQVRSAVDAVQSNGTAGLRPRSTL</sequence>
<name>A0A0R3CZK4_9BRAD</name>
<gene>
    <name evidence="1" type="ORF">AOQ72_12430</name>
</gene>
<dbReference type="OrthoDB" id="9807521at2"/>
<comment type="caution">
    <text evidence="1">The sequence shown here is derived from an EMBL/GenBank/DDBJ whole genome shotgun (WGS) entry which is preliminary data.</text>
</comment>
<organism evidence="1 2">
    <name type="scientific">Bradyrhizobium yuanmingense</name>
    <dbReference type="NCBI Taxonomy" id="108015"/>
    <lineage>
        <taxon>Bacteria</taxon>
        <taxon>Pseudomonadati</taxon>
        <taxon>Pseudomonadota</taxon>
        <taxon>Alphaproteobacteria</taxon>
        <taxon>Hyphomicrobiales</taxon>
        <taxon>Nitrobacteraceae</taxon>
        <taxon>Bradyrhizobium</taxon>
    </lineage>
</organism>
<dbReference type="AlphaFoldDB" id="A0A0R3CZK4"/>
<dbReference type="Proteomes" id="UP000051380">
    <property type="component" value="Unassembled WGS sequence"/>
</dbReference>
<dbReference type="RefSeq" id="WP_057026740.1">
    <property type="nucleotide sequence ID" value="NZ_LJYF01000009.1"/>
</dbReference>
<evidence type="ECO:0000313" key="1">
    <source>
        <dbReference type="EMBL" id="KRP99950.1"/>
    </source>
</evidence>